<comment type="caution">
    <text evidence="2">The sequence shown here is derived from an EMBL/GenBank/DDBJ whole genome shotgun (WGS) entry which is preliminary data.</text>
</comment>
<feature type="compositionally biased region" description="Polar residues" evidence="1">
    <location>
        <begin position="1"/>
        <end position="10"/>
    </location>
</feature>
<proteinExistence type="predicted"/>
<evidence type="ECO:0000313" key="3">
    <source>
        <dbReference type="Proteomes" id="UP001174936"/>
    </source>
</evidence>
<dbReference type="AlphaFoldDB" id="A0AA40CRJ3"/>
<evidence type="ECO:0000313" key="2">
    <source>
        <dbReference type="EMBL" id="KAK0648620.1"/>
    </source>
</evidence>
<name>A0AA40CRJ3_9PEZI</name>
<keyword evidence="3" id="KW-1185">Reference proteome</keyword>
<evidence type="ECO:0000256" key="1">
    <source>
        <dbReference type="SAM" id="MobiDB-lite"/>
    </source>
</evidence>
<feature type="region of interest" description="Disordered" evidence="1">
    <location>
        <begin position="1"/>
        <end position="27"/>
    </location>
</feature>
<dbReference type="Proteomes" id="UP001174936">
    <property type="component" value="Unassembled WGS sequence"/>
</dbReference>
<reference evidence="2" key="1">
    <citation type="submission" date="2023-06" db="EMBL/GenBank/DDBJ databases">
        <title>Genome-scale phylogeny and comparative genomics of the fungal order Sordariales.</title>
        <authorList>
            <consortium name="Lawrence Berkeley National Laboratory"/>
            <person name="Hensen N."/>
            <person name="Bonometti L."/>
            <person name="Westerberg I."/>
            <person name="Brannstrom I.O."/>
            <person name="Guillou S."/>
            <person name="Cros-Aarteil S."/>
            <person name="Calhoun S."/>
            <person name="Haridas S."/>
            <person name="Kuo A."/>
            <person name="Mondo S."/>
            <person name="Pangilinan J."/>
            <person name="Riley R."/>
            <person name="Labutti K."/>
            <person name="Andreopoulos B."/>
            <person name="Lipzen A."/>
            <person name="Chen C."/>
            <person name="Yanf M."/>
            <person name="Daum C."/>
            <person name="Ng V."/>
            <person name="Clum A."/>
            <person name="Steindorff A."/>
            <person name="Ohm R."/>
            <person name="Martin F."/>
            <person name="Silar P."/>
            <person name="Natvig D."/>
            <person name="Lalanne C."/>
            <person name="Gautier V."/>
            <person name="Ament-Velasquez S.L."/>
            <person name="Kruys A."/>
            <person name="Hutchinson M.I."/>
            <person name="Powell A.J."/>
            <person name="Barry K."/>
            <person name="Miller A.N."/>
            <person name="Grigoriev I.V."/>
            <person name="Debuchy R."/>
            <person name="Gladieux P."/>
            <person name="Thoren M.H."/>
            <person name="Johannesson H."/>
        </authorList>
    </citation>
    <scope>NUCLEOTIDE SEQUENCE</scope>
    <source>
        <strain evidence="2">SMH2532-1</strain>
    </source>
</reference>
<sequence length="57" mass="6373">MIGRPCSSSEMEPGKSQAPDFRGRHSADLLSDQHKPACLAQQRRRDSALHVWLHCAC</sequence>
<organism evidence="2 3">
    <name type="scientific">Cercophora newfieldiana</name>
    <dbReference type="NCBI Taxonomy" id="92897"/>
    <lineage>
        <taxon>Eukaryota</taxon>
        <taxon>Fungi</taxon>
        <taxon>Dikarya</taxon>
        <taxon>Ascomycota</taxon>
        <taxon>Pezizomycotina</taxon>
        <taxon>Sordariomycetes</taxon>
        <taxon>Sordariomycetidae</taxon>
        <taxon>Sordariales</taxon>
        <taxon>Lasiosphaeriaceae</taxon>
        <taxon>Cercophora</taxon>
    </lineage>
</organism>
<accession>A0AA40CRJ3</accession>
<gene>
    <name evidence="2" type="ORF">B0T16DRAFT_117550</name>
</gene>
<dbReference type="EMBL" id="JAULSV010000003">
    <property type="protein sequence ID" value="KAK0648620.1"/>
    <property type="molecule type" value="Genomic_DNA"/>
</dbReference>
<protein>
    <submittedName>
        <fullName evidence="2">Uncharacterized protein</fullName>
    </submittedName>
</protein>